<dbReference type="EMBL" id="CAUYUJ010016303">
    <property type="protein sequence ID" value="CAK0863827.1"/>
    <property type="molecule type" value="Genomic_DNA"/>
</dbReference>
<feature type="region of interest" description="Disordered" evidence="2">
    <location>
        <begin position="1372"/>
        <end position="1396"/>
    </location>
</feature>
<protein>
    <recommendedName>
        <fullName evidence="1">Defective in cullin neddylation protein</fullName>
    </recommendedName>
</protein>
<dbReference type="InterPro" id="IPR005176">
    <property type="entry name" value="PONY_dom"/>
</dbReference>
<dbReference type="PROSITE" id="PS51229">
    <property type="entry name" value="DCUN1"/>
    <property type="match status" value="1"/>
</dbReference>
<feature type="compositionally biased region" description="Basic and acidic residues" evidence="2">
    <location>
        <begin position="1374"/>
        <end position="1396"/>
    </location>
</feature>
<comment type="caution">
    <text evidence="4">The sequence shown here is derived from an EMBL/GenBank/DDBJ whole genome shotgun (WGS) entry which is preliminary data.</text>
</comment>
<dbReference type="SUPFAM" id="SSF56349">
    <property type="entry name" value="DNA breaking-rejoining enzymes"/>
    <property type="match status" value="1"/>
</dbReference>
<organism evidence="4 5">
    <name type="scientific">Prorocentrum cordatum</name>
    <dbReference type="NCBI Taxonomy" id="2364126"/>
    <lineage>
        <taxon>Eukaryota</taxon>
        <taxon>Sar</taxon>
        <taxon>Alveolata</taxon>
        <taxon>Dinophyceae</taxon>
        <taxon>Prorocentrales</taxon>
        <taxon>Prorocentraceae</taxon>
        <taxon>Prorocentrum</taxon>
    </lineage>
</organism>
<dbReference type="PANTHER" id="PTHR12281:SF31">
    <property type="entry name" value="DCN1-LIKE PROTEIN 3"/>
    <property type="match status" value="1"/>
</dbReference>
<evidence type="ECO:0000313" key="4">
    <source>
        <dbReference type="EMBL" id="CAK0863827.1"/>
    </source>
</evidence>
<feature type="compositionally biased region" description="Low complexity" evidence="2">
    <location>
        <begin position="763"/>
        <end position="780"/>
    </location>
</feature>
<comment type="function">
    <text evidence="1">Neddylation of cullins play an essential role in the regulation of SCF-type complexes activity.</text>
</comment>
<feature type="region of interest" description="Disordered" evidence="2">
    <location>
        <begin position="1146"/>
        <end position="1171"/>
    </location>
</feature>
<dbReference type="Gene3D" id="1.10.238.10">
    <property type="entry name" value="EF-hand"/>
    <property type="match status" value="1"/>
</dbReference>
<dbReference type="Pfam" id="PF03556">
    <property type="entry name" value="Cullin_binding"/>
    <property type="match status" value="1"/>
</dbReference>
<reference evidence="4" key="1">
    <citation type="submission" date="2023-10" db="EMBL/GenBank/DDBJ databases">
        <authorList>
            <person name="Chen Y."/>
            <person name="Shah S."/>
            <person name="Dougan E. K."/>
            <person name="Thang M."/>
            <person name="Chan C."/>
        </authorList>
    </citation>
    <scope>NUCLEOTIDE SEQUENCE [LARGE SCALE GENOMIC DNA]</scope>
</reference>
<feature type="non-terminal residue" evidence="4">
    <location>
        <position position="1"/>
    </location>
</feature>
<dbReference type="InterPro" id="IPR011010">
    <property type="entry name" value="DNA_brk_join_enz"/>
</dbReference>
<dbReference type="Gene3D" id="1.10.238.200">
    <property type="entry name" value="Cullin, PONY binding domain"/>
    <property type="match status" value="1"/>
</dbReference>
<evidence type="ECO:0000256" key="1">
    <source>
        <dbReference type="RuleBase" id="RU410713"/>
    </source>
</evidence>
<name>A0ABN9UUQ5_9DINO</name>
<feature type="domain" description="DCUN1" evidence="3">
    <location>
        <begin position="1163"/>
        <end position="1359"/>
    </location>
</feature>
<sequence length="1396" mass="155403">TIPAELVDICLLAAEYFSDVAGGVLREPSKAMDEELKGQNVYRDPSLRSRASRLRLAGRLWDAGMLGTTDELVEGVSLFGVIKKYLQEEGDPLGPARRQARAIWDQRRANLRWQRPPYVPLGSPATFAHVDLSNLGERGVVYTGVGDIPDMFYRWETPPDVWPYFVLEEVPVHEFVDYMRTKGRDCVIPDGGPFLALKVLVMGWSWAPFLAHSTQQACVARGLGEDSVGARLVYGAPTPQLTGPEGFESVNWAYMGDYGVMATSASAQQPVSEVVSGLTARVKHYLRQVGLPVHKETEGEGLESLGAVIRGRPYSVSAETDRTCGLALVTLRLVERTYWTAELLERVAGLWAWAAIFQRAGLAIFDQVYHEMRRPETAKTPFRLTDAARWDLTTMAYCAPLLRTDLEAPWLWQVFMTDSGDTGYGVAVTDASLEEVRKDALYSEMRGWTNAPEDIYTAQEEDAWAPHAGGCAYDVDECIEASTAPPPRVSRRVYRVLYLFAGRRREGDLEGAIHSRAERDGYEVEVWSIDAVINPKHDLTNDEFVSLILSLARDGYFHAVIASPPCSTWSRARFLWKGPRPLRTRLEPWGRSDMSFTAFERLRLDLGSRLLLSAMQAVREVCRAGGLGLMGRPADPEEDPYPSIWNLPEMACLLEEARGRINRIDQCRYGAPSMKPTMIVIFGFYDDALDLAADRLCLRCNHRGRHQTVLMGRAERGRPDFCTASAQACQPPLCAALAEVIIEAFARMTKEMSGPDPTGSRVSPSTSSFGPPRSRSTRPGPRLCGMRWWVAAMALEEVHPVGAVRPKPPRAGDIPLQKRGPRAWENYEKEPHLGISEGGFTRLLTHSVADVTAAQWAPKVRDFLSHCVDKGWELRSANAVGHALADYMDMKCYKGWLRPTWGSIVLFGLLEAVFAIAIYFFEAGLLDEAIWTLVQCDVYGRGQDMEMLREAGVIWDGRCVGLLFGISARGEEGRTGSNQGVVIRRGTVASLILALKGVKKNVTGPIFGPKQAGFRKEWRRACRSLGMPWAPPPHGLRHSGPSEDVARGRASLEQVRRRGRWKALSSVQRYSKTFALTQLRAKMPKKVLDVGSRATSDLAAEILRAMESRANYSKQQQQLVDGIRTNLKTKKVKDVAAELLMLGPTTKQKQKTTTNKRSTKGDTSCPESDDLYSDETWGVAAYGRDHRPTVSSAVRVNFFAVDLDVDPGTDVAALAFASACNAGEMGVFRRREFICGCVVLEVDSLDDLRSKMPVLREEVLSGKTLPEVYSYTFGVALEAPRKVLPLEEAAQYWALLLHQWQLREEFCTWAASHMKGKSISRDLWMMVLKLATEVPPDLSTYDESQAWHSVIPQLKPQAACQIPEIYGGRQEATAAEREPVRAWPRRLEPQARGHSA</sequence>
<keyword evidence="5" id="KW-1185">Reference proteome</keyword>
<feature type="compositionally biased region" description="Low complexity" evidence="2">
    <location>
        <begin position="1146"/>
        <end position="1156"/>
    </location>
</feature>
<evidence type="ECO:0000313" key="5">
    <source>
        <dbReference type="Proteomes" id="UP001189429"/>
    </source>
</evidence>
<feature type="region of interest" description="Disordered" evidence="2">
    <location>
        <begin position="751"/>
        <end position="780"/>
    </location>
</feature>
<proteinExistence type="predicted"/>
<evidence type="ECO:0000259" key="3">
    <source>
        <dbReference type="PROSITE" id="PS51229"/>
    </source>
</evidence>
<dbReference type="Proteomes" id="UP001189429">
    <property type="component" value="Unassembled WGS sequence"/>
</dbReference>
<dbReference type="InterPro" id="IPR014764">
    <property type="entry name" value="DCN-prot"/>
</dbReference>
<accession>A0ABN9UUQ5</accession>
<evidence type="ECO:0000256" key="2">
    <source>
        <dbReference type="SAM" id="MobiDB-lite"/>
    </source>
</evidence>
<gene>
    <name evidence="4" type="ORF">PCOR1329_LOCUS51868</name>
</gene>
<dbReference type="InterPro" id="IPR042460">
    <property type="entry name" value="DCN1-like_PONY"/>
</dbReference>
<dbReference type="PANTHER" id="PTHR12281">
    <property type="entry name" value="RP42 RELATED"/>
    <property type="match status" value="1"/>
</dbReference>